<dbReference type="InterPro" id="IPR002002">
    <property type="entry name" value="Octopmn_rcpt"/>
</dbReference>
<dbReference type="EMBL" id="NCKV01002908">
    <property type="protein sequence ID" value="RWS26273.1"/>
    <property type="molecule type" value="Genomic_DNA"/>
</dbReference>
<evidence type="ECO:0000313" key="14">
    <source>
        <dbReference type="EMBL" id="RWS26273.1"/>
    </source>
</evidence>
<comment type="similarity">
    <text evidence="2 11">Belongs to the G-protein coupled receptor 1 family.</text>
</comment>
<feature type="transmembrane region" description="Helical" evidence="12">
    <location>
        <begin position="124"/>
        <end position="149"/>
    </location>
</feature>
<accession>A0A443SFG8</accession>
<evidence type="ECO:0000256" key="10">
    <source>
        <dbReference type="ARBA" id="ARBA00023224"/>
    </source>
</evidence>
<dbReference type="SUPFAM" id="SSF81321">
    <property type="entry name" value="Family A G protein-coupled receptor-like"/>
    <property type="match status" value="1"/>
</dbReference>
<reference evidence="14 15" key="1">
    <citation type="journal article" date="2018" name="Gigascience">
        <title>Genomes of trombidid mites reveal novel predicted allergens and laterally-transferred genes associated with secondary metabolism.</title>
        <authorList>
            <person name="Dong X."/>
            <person name="Chaisiri K."/>
            <person name="Xia D."/>
            <person name="Armstrong S.D."/>
            <person name="Fang Y."/>
            <person name="Donnelly M.J."/>
            <person name="Kadowaki T."/>
            <person name="McGarry J.W."/>
            <person name="Darby A.C."/>
            <person name="Makepeace B.L."/>
        </authorList>
    </citation>
    <scope>NUCLEOTIDE SEQUENCE [LARGE SCALE GENOMIC DNA]</scope>
    <source>
        <strain evidence="14">UoL-UT</strain>
    </source>
</reference>
<comment type="subcellular location">
    <subcellularLocation>
        <location evidence="1">Cell membrane</location>
        <topology evidence="1">Multi-pass membrane protein</topology>
    </subcellularLocation>
</comment>
<name>A0A443SFG8_9ACAR</name>
<comment type="caution">
    <text evidence="14">The sequence shown here is derived from an EMBL/GenBank/DDBJ whole genome shotgun (WGS) entry which is preliminary data.</text>
</comment>
<keyword evidence="4 11" id="KW-0812">Transmembrane</keyword>
<evidence type="ECO:0000256" key="11">
    <source>
        <dbReference type="RuleBase" id="RU000688"/>
    </source>
</evidence>
<organism evidence="14 15">
    <name type="scientific">Leptotrombidium deliense</name>
    <dbReference type="NCBI Taxonomy" id="299467"/>
    <lineage>
        <taxon>Eukaryota</taxon>
        <taxon>Metazoa</taxon>
        <taxon>Ecdysozoa</taxon>
        <taxon>Arthropoda</taxon>
        <taxon>Chelicerata</taxon>
        <taxon>Arachnida</taxon>
        <taxon>Acari</taxon>
        <taxon>Acariformes</taxon>
        <taxon>Trombidiformes</taxon>
        <taxon>Prostigmata</taxon>
        <taxon>Anystina</taxon>
        <taxon>Parasitengona</taxon>
        <taxon>Trombiculoidea</taxon>
        <taxon>Trombiculidae</taxon>
        <taxon>Leptotrombidium</taxon>
    </lineage>
</organism>
<evidence type="ECO:0000313" key="15">
    <source>
        <dbReference type="Proteomes" id="UP000288716"/>
    </source>
</evidence>
<proteinExistence type="inferred from homology"/>
<feature type="domain" description="G-protein coupled receptors family 1 profile" evidence="13">
    <location>
        <begin position="1"/>
        <end position="307"/>
    </location>
</feature>
<evidence type="ECO:0000256" key="6">
    <source>
        <dbReference type="ARBA" id="ARBA00023040"/>
    </source>
</evidence>
<dbReference type="PROSITE" id="PS50262">
    <property type="entry name" value="G_PROTEIN_RECEP_F1_2"/>
    <property type="match status" value="1"/>
</dbReference>
<evidence type="ECO:0000256" key="1">
    <source>
        <dbReference type="ARBA" id="ARBA00004651"/>
    </source>
</evidence>
<dbReference type="GO" id="GO:0004989">
    <property type="term" value="F:octopamine receptor activity"/>
    <property type="evidence" value="ECO:0007669"/>
    <property type="project" value="InterPro"/>
</dbReference>
<dbReference type="STRING" id="299467.A0A443SFG8"/>
<feature type="transmembrane region" description="Helical" evidence="12">
    <location>
        <begin position="255"/>
        <end position="276"/>
    </location>
</feature>
<dbReference type="InterPro" id="IPR000276">
    <property type="entry name" value="GPCR_Rhodpsn"/>
</dbReference>
<keyword evidence="7 12" id="KW-0472">Membrane</keyword>
<dbReference type="PANTHER" id="PTHR24248">
    <property type="entry name" value="ADRENERGIC RECEPTOR-RELATED G-PROTEIN COUPLED RECEPTOR"/>
    <property type="match status" value="1"/>
</dbReference>
<dbReference type="InterPro" id="IPR017452">
    <property type="entry name" value="GPCR_Rhodpsn_7TM"/>
</dbReference>
<keyword evidence="9" id="KW-0325">Glycoprotein</keyword>
<evidence type="ECO:0000256" key="5">
    <source>
        <dbReference type="ARBA" id="ARBA00022989"/>
    </source>
</evidence>
<dbReference type="PROSITE" id="PS00237">
    <property type="entry name" value="G_PROTEIN_RECEP_F1_1"/>
    <property type="match status" value="1"/>
</dbReference>
<feature type="transmembrane region" description="Helical" evidence="12">
    <location>
        <begin position="81"/>
        <end position="104"/>
    </location>
</feature>
<feature type="transmembrane region" description="Helical" evidence="12">
    <location>
        <begin position="291"/>
        <end position="310"/>
    </location>
</feature>
<dbReference type="AlphaFoldDB" id="A0A443SFG8"/>
<dbReference type="SMART" id="SM01381">
    <property type="entry name" value="7TM_GPCR_Srsx"/>
    <property type="match status" value="1"/>
</dbReference>
<keyword evidence="3" id="KW-1003">Cell membrane</keyword>
<feature type="transmembrane region" description="Helical" evidence="12">
    <location>
        <begin position="7"/>
        <end position="27"/>
    </location>
</feature>
<evidence type="ECO:0000256" key="4">
    <source>
        <dbReference type="ARBA" id="ARBA00022692"/>
    </source>
</evidence>
<dbReference type="FunFam" id="1.20.1070.10:FF:000248">
    <property type="entry name" value="5-hydroxytryptamine receptor 1A-beta"/>
    <property type="match status" value="1"/>
</dbReference>
<dbReference type="Gene3D" id="1.20.1070.10">
    <property type="entry name" value="Rhodopsin 7-helix transmembrane proteins"/>
    <property type="match status" value="1"/>
</dbReference>
<evidence type="ECO:0000256" key="12">
    <source>
        <dbReference type="SAM" id="Phobius"/>
    </source>
</evidence>
<keyword evidence="15" id="KW-1185">Reference proteome</keyword>
<dbReference type="PANTHER" id="PTHR24248:SF174">
    <property type="entry name" value="TYRAMINE_OCTOPAMINE RECEPTOR"/>
    <property type="match status" value="1"/>
</dbReference>
<protein>
    <submittedName>
        <fullName evidence="14">G-protein coupled receptor-like protein</fullName>
    </submittedName>
</protein>
<keyword evidence="6 11" id="KW-0297">G-protein coupled receptor</keyword>
<evidence type="ECO:0000256" key="8">
    <source>
        <dbReference type="ARBA" id="ARBA00023170"/>
    </source>
</evidence>
<evidence type="ECO:0000256" key="2">
    <source>
        <dbReference type="ARBA" id="ARBA00010663"/>
    </source>
</evidence>
<evidence type="ECO:0000259" key="13">
    <source>
        <dbReference type="PROSITE" id="PS50262"/>
    </source>
</evidence>
<dbReference type="GO" id="GO:0005886">
    <property type="term" value="C:plasma membrane"/>
    <property type="evidence" value="ECO:0007669"/>
    <property type="project" value="UniProtKB-SubCell"/>
</dbReference>
<dbReference type="PRINTS" id="PR00664">
    <property type="entry name" value="OCTOPAMINER"/>
</dbReference>
<evidence type="ECO:0000256" key="7">
    <source>
        <dbReference type="ARBA" id="ARBA00023136"/>
    </source>
</evidence>
<keyword evidence="10 11" id="KW-0807">Transducer</keyword>
<dbReference type="Pfam" id="PF00001">
    <property type="entry name" value="7tm_1"/>
    <property type="match status" value="1"/>
</dbReference>
<sequence length="325" mass="36045">MYLVSLAVSDIALAICVMILNVVYLLIGKWIFGLILCKFWLTSDVLCCTASILNLCAIACDRYWAIHDPINYAQKRTMKRTLMKIAFVWITSATISIPPLLGWNDWPEIFTEDTPCSLTTQKGYLIYSSCGSFYIPLIIMTTVYVKIYLATKRRLRERASQCAAKLAIAAAKPSVAVSSNSGNTTGVGVAVSGASGGSGSSANVGVTVSGEMVANCETSLVEKRHSMDSSESIVKQHWEQRQKISLSRERKAARVLGIVMGVFVACWLPFFIMYLLPFCNWCEISPAVEQFIVWLGYINSALNPIIYTIFNLDFRKAFRKILSCS</sequence>
<dbReference type="Proteomes" id="UP000288716">
    <property type="component" value="Unassembled WGS sequence"/>
</dbReference>
<keyword evidence="5 12" id="KW-1133">Transmembrane helix</keyword>
<dbReference type="PRINTS" id="PR00237">
    <property type="entry name" value="GPCRRHODOPSN"/>
</dbReference>
<keyword evidence="8 11" id="KW-0675">Receptor</keyword>
<dbReference type="OrthoDB" id="6432764at2759"/>
<evidence type="ECO:0000256" key="9">
    <source>
        <dbReference type="ARBA" id="ARBA00023180"/>
    </source>
</evidence>
<dbReference type="VEuPathDB" id="VectorBase:LDEU005767"/>
<gene>
    <name evidence="14" type="ORF">B4U80_03202</name>
</gene>
<evidence type="ECO:0000256" key="3">
    <source>
        <dbReference type="ARBA" id="ARBA00022475"/>
    </source>
</evidence>